<evidence type="ECO:0000256" key="9">
    <source>
        <dbReference type="SAM" id="MobiDB-lite"/>
    </source>
</evidence>
<accession>A0AA39F3I3</accession>
<evidence type="ECO:0000256" key="6">
    <source>
        <dbReference type="ARBA" id="ARBA00023242"/>
    </source>
</evidence>
<feature type="binding site" evidence="8">
    <location>
        <position position="60"/>
    </location>
    <ligand>
        <name>Zn(2+)</name>
        <dbReference type="ChEBI" id="CHEBI:29105"/>
    </ligand>
</feature>
<keyword evidence="5 8" id="KW-0862">Zinc</keyword>
<dbReference type="Proteomes" id="UP001168972">
    <property type="component" value="Unassembled WGS sequence"/>
</dbReference>
<feature type="binding site" evidence="8">
    <location>
        <position position="57"/>
    </location>
    <ligand>
        <name>Zn(2+)</name>
        <dbReference type="ChEBI" id="CHEBI:29105"/>
    </ligand>
</feature>
<dbReference type="FunFam" id="3.30.160.60:FF:000345">
    <property type="entry name" value="Zinc finger protein Gfi-1"/>
    <property type="match status" value="1"/>
</dbReference>
<reference evidence="12" key="2">
    <citation type="submission" date="2023-03" db="EMBL/GenBank/DDBJ databases">
        <authorList>
            <person name="Inwood S.N."/>
            <person name="Skelly J.G."/>
            <person name="Guhlin J."/>
            <person name="Harrop T.W.R."/>
            <person name="Goldson S.G."/>
            <person name="Dearden P.K."/>
        </authorList>
    </citation>
    <scope>NUCLEOTIDE SEQUENCE</scope>
    <source>
        <strain evidence="12">Lincoln</strain>
        <tissue evidence="12">Whole body</tissue>
    </source>
</reference>
<feature type="domain" description="C2H2-type" evidence="10">
    <location>
        <begin position="342"/>
        <end position="369"/>
    </location>
</feature>
<feature type="domain" description="C2H2-type" evidence="10">
    <location>
        <begin position="543"/>
        <end position="570"/>
    </location>
</feature>
<feature type="compositionally biased region" description="Low complexity" evidence="9">
    <location>
        <begin position="609"/>
        <end position="621"/>
    </location>
</feature>
<evidence type="ECO:0000313" key="13">
    <source>
        <dbReference type="Proteomes" id="UP001168972"/>
    </source>
</evidence>
<feature type="domain" description="C2H2-type" evidence="10">
    <location>
        <begin position="487"/>
        <end position="514"/>
    </location>
</feature>
<dbReference type="Gene3D" id="3.40.1800.20">
    <property type="match status" value="1"/>
</dbReference>
<dbReference type="AlphaFoldDB" id="A0AA39F3I3"/>
<evidence type="ECO:0000259" key="10">
    <source>
        <dbReference type="PROSITE" id="PS50157"/>
    </source>
</evidence>
<feature type="domain" description="C2H2-type" evidence="10">
    <location>
        <begin position="515"/>
        <end position="542"/>
    </location>
</feature>
<dbReference type="FunFam" id="3.30.160.60:FF:000176">
    <property type="entry name" value="zinc finger protein 70"/>
    <property type="match status" value="1"/>
</dbReference>
<dbReference type="Pfam" id="PF07776">
    <property type="entry name" value="zf-AD"/>
    <property type="match status" value="1"/>
</dbReference>
<dbReference type="SMART" id="SM00868">
    <property type="entry name" value="zf-AD"/>
    <property type="match status" value="1"/>
</dbReference>
<feature type="domain" description="C2H2-type" evidence="10">
    <location>
        <begin position="398"/>
        <end position="426"/>
    </location>
</feature>
<evidence type="ECO:0000259" key="11">
    <source>
        <dbReference type="PROSITE" id="PS51915"/>
    </source>
</evidence>
<dbReference type="PROSITE" id="PS50157">
    <property type="entry name" value="ZINC_FINGER_C2H2_2"/>
    <property type="match status" value="9"/>
</dbReference>
<evidence type="ECO:0000256" key="4">
    <source>
        <dbReference type="ARBA" id="ARBA00022771"/>
    </source>
</evidence>
<dbReference type="PROSITE" id="PS51915">
    <property type="entry name" value="ZAD"/>
    <property type="match status" value="1"/>
</dbReference>
<dbReference type="InterPro" id="IPR036236">
    <property type="entry name" value="Znf_C2H2_sf"/>
</dbReference>
<dbReference type="InterPro" id="IPR013087">
    <property type="entry name" value="Znf_C2H2_type"/>
</dbReference>
<dbReference type="Pfam" id="PF12171">
    <property type="entry name" value="zf-C2H2_jaz"/>
    <property type="match status" value="1"/>
</dbReference>
<evidence type="ECO:0000256" key="3">
    <source>
        <dbReference type="ARBA" id="ARBA00022737"/>
    </source>
</evidence>
<keyword evidence="4 7" id="KW-0863">Zinc-finger</keyword>
<dbReference type="PROSITE" id="PS00028">
    <property type="entry name" value="ZINC_FINGER_C2H2_1"/>
    <property type="match status" value="9"/>
</dbReference>
<dbReference type="PANTHER" id="PTHR24379">
    <property type="entry name" value="KRAB AND ZINC FINGER DOMAIN-CONTAINING"/>
    <property type="match status" value="1"/>
</dbReference>
<dbReference type="EMBL" id="JAQQBR010001834">
    <property type="protein sequence ID" value="KAK0162270.1"/>
    <property type="molecule type" value="Genomic_DNA"/>
</dbReference>
<feature type="domain" description="C2H2-type" evidence="10">
    <location>
        <begin position="370"/>
        <end position="397"/>
    </location>
</feature>
<feature type="domain" description="C2H2-type" evidence="10">
    <location>
        <begin position="459"/>
        <end position="486"/>
    </location>
</feature>
<evidence type="ECO:0000256" key="7">
    <source>
        <dbReference type="PROSITE-ProRule" id="PRU00042"/>
    </source>
</evidence>
<evidence type="ECO:0000256" key="1">
    <source>
        <dbReference type="ARBA" id="ARBA00004123"/>
    </source>
</evidence>
<feature type="compositionally biased region" description="Basic residues" evidence="9">
    <location>
        <begin position="594"/>
        <end position="604"/>
    </location>
</feature>
<dbReference type="InterPro" id="IPR012934">
    <property type="entry name" value="Znf_AD"/>
</dbReference>
<dbReference type="PANTHER" id="PTHR24379:SF121">
    <property type="entry name" value="C2H2-TYPE DOMAIN-CONTAINING PROTEIN"/>
    <property type="match status" value="1"/>
</dbReference>
<evidence type="ECO:0000313" key="12">
    <source>
        <dbReference type="EMBL" id="KAK0162270.1"/>
    </source>
</evidence>
<feature type="region of interest" description="Disordered" evidence="9">
    <location>
        <begin position="594"/>
        <end position="621"/>
    </location>
</feature>
<dbReference type="Gene3D" id="3.30.160.60">
    <property type="entry name" value="Classic Zinc Finger"/>
    <property type="match status" value="8"/>
</dbReference>
<dbReference type="GO" id="GO:0045596">
    <property type="term" value="P:negative regulation of cell differentiation"/>
    <property type="evidence" value="ECO:0007669"/>
    <property type="project" value="UniProtKB-ARBA"/>
</dbReference>
<protein>
    <submittedName>
        <fullName evidence="12">Uncharacterized protein</fullName>
    </submittedName>
</protein>
<feature type="binding site" evidence="8">
    <location>
        <position position="11"/>
    </location>
    <ligand>
        <name>Zn(2+)</name>
        <dbReference type="ChEBI" id="CHEBI:29105"/>
    </ligand>
</feature>
<feature type="domain" description="C2H2-type" evidence="10">
    <location>
        <begin position="426"/>
        <end position="448"/>
    </location>
</feature>
<evidence type="ECO:0000256" key="5">
    <source>
        <dbReference type="ARBA" id="ARBA00022833"/>
    </source>
</evidence>
<comment type="subcellular location">
    <subcellularLocation>
        <location evidence="1">Nucleus</location>
    </subcellularLocation>
</comment>
<comment type="caution">
    <text evidence="12">The sequence shown here is derived from an EMBL/GenBank/DDBJ whole genome shotgun (WGS) entry which is preliminary data.</text>
</comment>
<feature type="domain" description="ZAD" evidence="11">
    <location>
        <begin position="9"/>
        <end position="84"/>
    </location>
</feature>
<evidence type="ECO:0000256" key="8">
    <source>
        <dbReference type="PROSITE-ProRule" id="PRU01263"/>
    </source>
</evidence>
<dbReference type="SUPFAM" id="SSF57716">
    <property type="entry name" value="Glucocorticoid receptor-like (DNA-binding domain)"/>
    <property type="match status" value="1"/>
</dbReference>
<dbReference type="SUPFAM" id="SSF57667">
    <property type="entry name" value="beta-beta-alpha zinc fingers"/>
    <property type="match status" value="5"/>
</dbReference>
<dbReference type="InterPro" id="IPR022755">
    <property type="entry name" value="Znf_C2H2_jaz"/>
</dbReference>
<keyword evidence="6" id="KW-0539">Nucleus</keyword>
<keyword evidence="2 8" id="KW-0479">Metal-binding</keyword>
<reference evidence="12" key="1">
    <citation type="journal article" date="2023" name="bioRxiv">
        <title>Scaffold-level genome assemblies of two parasitoid biocontrol wasps reveal the parthenogenesis mechanism and an associated novel virus.</title>
        <authorList>
            <person name="Inwood S."/>
            <person name="Skelly J."/>
            <person name="Guhlin J."/>
            <person name="Harrop T."/>
            <person name="Goldson S."/>
            <person name="Dearden P."/>
        </authorList>
    </citation>
    <scope>NUCLEOTIDE SEQUENCE</scope>
    <source>
        <strain evidence="12">Lincoln</strain>
        <tissue evidence="12">Whole body</tissue>
    </source>
</reference>
<dbReference type="GO" id="GO:0008270">
    <property type="term" value="F:zinc ion binding"/>
    <property type="evidence" value="ECO:0007669"/>
    <property type="project" value="UniProtKB-UniRule"/>
</dbReference>
<keyword evidence="13" id="KW-1185">Reference proteome</keyword>
<dbReference type="Pfam" id="PF00096">
    <property type="entry name" value="zf-C2H2"/>
    <property type="match status" value="7"/>
</dbReference>
<feature type="domain" description="C2H2-type" evidence="10">
    <location>
        <begin position="571"/>
        <end position="598"/>
    </location>
</feature>
<organism evidence="12 13">
    <name type="scientific">Microctonus hyperodae</name>
    <name type="common">Parasitoid wasp</name>
    <dbReference type="NCBI Taxonomy" id="165561"/>
    <lineage>
        <taxon>Eukaryota</taxon>
        <taxon>Metazoa</taxon>
        <taxon>Ecdysozoa</taxon>
        <taxon>Arthropoda</taxon>
        <taxon>Hexapoda</taxon>
        <taxon>Insecta</taxon>
        <taxon>Pterygota</taxon>
        <taxon>Neoptera</taxon>
        <taxon>Endopterygota</taxon>
        <taxon>Hymenoptera</taxon>
        <taxon>Apocrita</taxon>
        <taxon>Ichneumonoidea</taxon>
        <taxon>Braconidae</taxon>
        <taxon>Euphorinae</taxon>
        <taxon>Microctonus</taxon>
    </lineage>
</organism>
<dbReference type="FunFam" id="3.30.160.60:FF:000446">
    <property type="entry name" value="Zinc finger protein"/>
    <property type="match status" value="1"/>
</dbReference>
<sequence length="686" mass="79042">MSDKVEKNQICRGCMKIGGLFLPMFSDAVCDKKLPDKLANLASTTVDKHDGLPDVLCPKCAYRTDAYYNFRLQVQESEKKLRQMFNICLDNLSTNTSHSKLDDEKFVDTDSRSKYCEIIDSSDNSIENHLNNVLIDMTYSSDDVKESLDDKMAVEQFGESNPDTINENNDQFLIPSSSEFCIPKTESINISEEEISNEFNHAIDSSTMQYMLLYVSPTENSEINTKMHEIDEQSLNTNENFSKINEEIDIIKKEEITLPDNDEIIDMIDDKNELSDCESEDYLIPKENVLGTLNDTIVRVKEIKLDNGKLQHQCTLCMQNYSELTEALIHTVENHIPINGPFYCVVCEKDCNTHRELRNHVKTHTGPSPYSCFICDKSYSMKRYLKRHMICHPDFKRHRCFKCGKRFNLKKDLDDHVAHLHDGAPYSCSQCSRIFNHKSNYKRHLISHLDPLGISLPKYPCSICGKRFVNNRTMQTHMRVHTGEKPFRCNVCNRSFSQQGNLISHARIHSNPRSYTCEVCGKRFNQRATLRDHALLHTGEKPYVCNICGVAFTFSTALRRHMWSHSDNKPFGCDVCNARFIGRYDLNRHMRIHNNHTKTTRRKNQSQLNNNDDGNNIDDINIPIESSNQEQEQDNIVVTQVSPVAEQTIFIEHVLGDQDGIQIIVPQEDSEKENVDALFNLIQYED</sequence>
<dbReference type="SMART" id="SM00355">
    <property type="entry name" value="ZnF_C2H2"/>
    <property type="match status" value="10"/>
</dbReference>
<name>A0AA39F3I3_MICHY</name>
<proteinExistence type="predicted"/>
<dbReference type="GO" id="GO:0005634">
    <property type="term" value="C:nucleus"/>
    <property type="evidence" value="ECO:0007669"/>
    <property type="project" value="UniProtKB-SubCell"/>
</dbReference>
<keyword evidence="3" id="KW-0677">Repeat</keyword>
<dbReference type="FunFam" id="3.30.160.60:FF:000912">
    <property type="entry name" value="Zinc finger protein 660"/>
    <property type="match status" value="1"/>
</dbReference>
<dbReference type="FunFam" id="3.30.160.60:FF:001498">
    <property type="entry name" value="Zinc finger protein 404"/>
    <property type="match status" value="1"/>
</dbReference>
<feature type="binding site" evidence="8">
    <location>
        <position position="14"/>
    </location>
    <ligand>
        <name>Zn(2+)</name>
        <dbReference type="ChEBI" id="CHEBI:29105"/>
    </ligand>
</feature>
<gene>
    <name evidence="12" type="ORF">PV327_008620</name>
</gene>
<evidence type="ECO:0000256" key="2">
    <source>
        <dbReference type="ARBA" id="ARBA00022723"/>
    </source>
</evidence>